<dbReference type="RefSeq" id="WP_095957357.1">
    <property type="nucleotide sequence ID" value="NZ_CP022203.1"/>
</dbReference>
<dbReference type="SUPFAM" id="SSF53335">
    <property type="entry name" value="S-adenosyl-L-methionine-dependent methyltransferases"/>
    <property type="match status" value="1"/>
</dbReference>
<keyword evidence="2" id="KW-0489">Methyltransferase</keyword>
<name>A0A250JPH4_9BACT</name>
<dbReference type="SUPFAM" id="SSF53383">
    <property type="entry name" value="PLP-dependent transferases"/>
    <property type="match status" value="2"/>
</dbReference>
<dbReference type="GO" id="GO:0032259">
    <property type="term" value="P:methylation"/>
    <property type="evidence" value="ECO:0007669"/>
    <property type="project" value="UniProtKB-KW"/>
</dbReference>
<evidence type="ECO:0000259" key="1">
    <source>
        <dbReference type="Pfam" id="PF00155"/>
    </source>
</evidence>
<dbReference type="KEGG" id="mmas:MYMAC_001153"/>
<dbReference type="PANTHER" id="PTHR47087">
    <property type="entry name" value="METHIONINE S-METHYLTRANSFERASE"/>
    <property type="match status" value="1"/>
</dbReference>
<dbReference type="InterPro" id="IPR015421">
    <property type="entry name" value="PyrdxlP-dep_Trfase_major"/>
</dbReference>
<dbReference type="OrthoDB" id="9815233at2"/>
<dbReference type="GO" id="GO:0008168">
    <property type="term" value="F:methyltransferase activity"/>
    <property type="evidence" value="ECO:0007669"/>
    <property type="project" value="UniProtKB-KW"/>
</dbReference>
<dbReference type="Gene3D" id="3.40.50.150">
    <property type="entry name" value="Vaccinia Virus protein VP39"/>
    <property type="match status" value="1"/>
</dbReference>
<dbReference type="InterPro" id="IPR004839">
    <property type="entry name" value="Aminotransferase_I/II_large"/>
</dbReference>
<dbReference type="GO" id="GO:0030170">
    <property type="term" value="F:pyridoxal phosphate binding"/>
    <property type="evidence" value="ECO:0007669"/>
    <property type="project" value="InterPro"/>
</dbReference>
<protein>
    <submittedName>
        <fullName evidence="2">S-adenosyl-L-methionine--L-methionine S-methyltransferase</fullName>
    </submittedName>
</protein>
<accession>A0A250JPH4</accession>
<keyword evidence="3" id="KW-1185">Reference proteome</keyword>
<sequence length="1031" mass="112630">MPTYPSTPREAFHLLRALSEDLSHVDRRPRALTELRELAELSRHQPETAPLRLVSVTVSVGASQERLELFLLPSIFAPEAWAYTFLEGLLSVPLDEYSGKRLVEVGAGSGWICIALAKFSRLAHVHGADLNPHSPVVARCNAWLNGDEALASRLSFGESDLLRGVPSDAPWDFVVGCIPQVLRGEEDLPAELSQADEQALHDLSNYCTLQNVYEDHFGLGLIARLLDEAPERLSPTGRLLLNLAGRPGRVIMERMFTRRGFDTHVRVARRVMQAADTDIRPLVALEQRTGREFEFFMEARSPEPLRAATALGWLQAGHPVWHEVAVWEAHLALPRETLALRAALRELGASALQEELDLGAASAEQLGFVADLAARLAKGPLMPYAHEAGDASFRQQVVRYLDRYFGLRLAEEEVFVAPEREQAVYSLLMATCDVGDEVLVSRNLHPLYARALEKAGVRATVTHTSLAEIRRLLSAFNVKMVLLTVEKGERTNLSVLRDIVAEAARRGIWVVLDESAFFNITGGVEPHTLFEFLAREAHAPNLVVLYGLIKNAVWPDLELTLLMPVPPTLRGDLEAAAEVTYSRISTLAQAFYERTFADLLSFRISFAEPEAPAPRRPPVVALPRSRRMERLMAFPAFAPKVFREDDAELVRLDYGENEGPLPPPLVEGLIAAGVAPREPAAQTGLAEAVSAFLLESRAVRYAPEEMAVAPGVWPLIHHLGVALRQRLGRAPRVYVTTPCYGVLPPTFVSAGCDVEQGPLSGLLARRGQGGGAPDAIVVSQPSNPSGVYLAREELVALATYVVEQRCLLVSDEIFGLVNLTSPTAETVPSPVTLEGAVPGIGARTVVLGGLSKEFAAGGLRVGWLATKDRALAAAVRDSGPGALHLMTARAAAYLYAAYARSPDGQLLYPARHRALRAFLVKMRRELAEKRELLAEALPGDGRSDAGDAGGLFLSPRVTAWLGQEVDGVRLTPENLPRVVYEHTHVVLNGGPWCGEPERVRAVFSIPRAALLRAREQLLRFGAKLREGPPKA</sequence>
<dbReference type="Proteomes" id="UP000217343">
    <property type="component" value="Chromosome"/>
</dbReference>
<gene>
    <name evidence="2" type="ORF">MYMAC_001153</name>
</gene>
<dbReference type="PANTHER" id="PTHR47087:SF1">
    <property type="entry name" value="METHIONINE S-METHYLTRANSFERASE"/>
    <property type="match status" value="1"/>
</dbReference>
<dbReference type="AlphaFoldDB" id="A0A250JPH4"/>
<dbReference type="Pfam" id="PF00155">
    <property type="entry name" value="Aminotran_1_2"/>
    <property type="match status" value="2"/>
</dbReference>
<dbReference type="PROSITE" id="PS00105">
    <property type="entry name" value="AA_TRANSFER_CLASS_1"/>
    <property type="match status" value="1"/>
</dbReference>
<dbReference type="InterPro" id="IPR004838">
    <property type="entry name" value="NHTrfase_class1_PyrdxlP-BS"/>
</dbReference>
<proteinExistence type="predicted"/>
<dbReference type="Gene3D" id="3.40.640.10">
    <property type="entry name" value="Type I PLP-dependent aspartate aminotransferase-like (Major domain)"/>
    <property type="match status" value="2"/>
</dbReference>
<feature type="domain" description="Aminotransferase class I/classII large" evidence="1">
    <location>
        <begin position="685"/>
        <end position="1014"/>
    </location>
</feature>
<dbReference type="EMBL" id="CP022203">
    <property type="protein sequence ID" value="ATB45568.1"/>
    <property type="molecule type" value="Genomic_DNA"/>
</dbReference>
<dbReference type="InterPro" id="IPR015424">
    <property type="entry name" value="PyrdxlP-dep_Trfase"/>
</dbReference>
<organism evidence="2 3">
    <name type="scientific">Corallococcus macrosporus DSM 14697</name>
    <dbReference type="NCBI Taxonomy" id="1189310"/>
    <lineage>
        <taxon>Bacteria</taxon>
        <taxon>Pseudomonadati</taxon>
        <taxon>Myxococcota</taxon>
        <taxon>Myxococcia</taxon>
        <taxon>Myxococcales</taxon>
        <taxon>Cystobacterineae</taxon>
        <taxon>Myxococcaceae</taxon>
        <taxon>Corallococcus</taxon>
    </lineage>
</organism>
<reference evidence="2 3" key="1">
    <citation type="submission" date="2017-06" db="EMBL/GenBank/DDBJ databases">
        <title>Sequencing and comparative analysis of myxobacterial genomes.</title>
        <authorList>
            <person name="Rupp O."/>
            <person name="Goesmann A."/>
            <person name="Sogaard-Andersen L."/>
        </authorList>
    </citation>
    <scope>NUCLEOTIDE SEQUENCE [LARGE SCALE GENOMIC DNA]</scope>
    <source>
        <strain evidence="2 3">DSM 14697</strain>
    </source>
</reference>
<evidence type="ECO:0000313" key="3">
    <source>
        <dbReference type="Proteomes" id="UP000217343"/>
    </source>
</evidence>
<dbReference type="CDD" id="cd00609">
    <property type="entry name" value="AAT_like"/>
    <property type="match status" value="1"/>
</dbReference>
<dbReference type="InterPro" id="IPR029063">
    <property type="entry name" value="SAM-dependent_MTases_sf"/>
</dbReference>
<keyword evidence="2" id="KW-0808">Transferase</keyword>
<evidence type="ECO:0000313" key="2">
    <source>
        <dbReference type="EMBL" id="ATB45568.1"/>
    </source>
</evidence>
<feature type="domain" description="Aminotransferase class I/classII large" evidence="1">
    <location>
        <begin position="369"/>
        <end position="551"/>
    </location>
</feature>